<dbReference type="GO" id="GO:0008270">
    <property type="term" value="F:zinc ion binding"/>
    <property type="evidence" value="ECO:0007669"/>
    <property type="project" value="UniProtKB-KW"/>
</dbReference>
<feature type="compositionally biased region" description="Low complexity" evidence="5">
    <location>
        <begin position="805"/>
        <end position="848"/>
    </location>
</feature>
<feature type="compositionally biased region" description="Low complexity" evidence="5">
    <location>
        <begin position="742"/>
        <end position="753"/>
    </location>
</feature>
<feature type="compositionally biased region" description="Low complexity" evidence="5">
    <location>
        <begin position="463"/>
        <end position="496"/>
    </location>
</feature>
<evidence type="ECO:0000256" key="4">
    <source>
        <dbReference type="PROSITE-ProRule" id="PRU00146"/>
    </source>
</evidence>
<feature type="domain" description="PHD-type" evidence="6">
    <location>
        <begin position="314"/>
        <end position="369"/>
    </location>
</feature>
<keyword evidence="2 4" id="KW-0863">Zinc-finger</keyword>
<dbReference type="PROSITE" id="PS50016">
    <property type="entry name" value="ZF_PHD_2"/>
    <property type="match status" value="2"/>
</dbReference>
<dbReference type="SUPFAM" id="SSF57903">
    <property type="entry name" value="FYVE/PHD zinc finger"/>
    <property type="match status" value="2"/>
</dbReference>
<gene>
    <name evidence="7" type="ORF">RHOBADRAFT_52904</name>
</gene>
<feature type="compositionally biased region" description="Basic residues" evidence="5">
    <location>
        <begin position="447"/>
        <end position="458"/>
    </location>
</feature>
<dbReference type="AlphaFoldDB" id="A0A194S5S1"/>
<dbReference type="InterPro" id="IPR011011">
    <property type="entry name" value="Znf_FYVE_PHD"/>
</dbReference>
<organism evidence="7 8">
    <name type="scientific">Rhodotorula graminis (strain WP1)</name>
    <dbReference type="NCBI Taxonomy" id="578459"/>
    <lineage>
        <taxon>Eukaryota</taxon>
        <taxon>Fungi</taxon>
        <taxon>Dikarya</taxon>
        <taxon>Basidiomycota</taxon>
        <taxon>Pucciniomycotina</taxon>
        <taxon>Microbotryomycetes</taxon>
        <taxon>Sporidiobolales</taxon>
        <taxon>Sporidiobolaceae</taxon>
        <taxon>Rhodotorula</taxon>
    </lineage>
</organism>
<evidence type="ECO:0000313" key="8">
    <source>
        <dbReference type="Proteomes" id="UP000053890"/>
    </source>
</evidence>
<dbReference type="Proteomes" id="UP000053890">
    <property type="component" value="Unassembled WGS sequence"/>
</dbReference>
<feature type="region of interest" description="Disordered" evidence="5">
    <location>
        <begin position="1"/>
        <end position="66"/>
    </location>
</feature>
<keyword evidence="1" id="KW-0479">Metal-binding</keyword>
<dbReference type="GO" id="GO:0006357">
    <property type="term" value="P:regulation of transcription by RNA polymerase II"/>
    <property type="evidence" value="ECO:0007669"/>
    <property type="project" value="TreeGrafter"/>
</dbReference>
<evidence type="ECO:0000256" key="5">
    <source>
        <dbReference type="SAM" id="MobiDB-lite"/>
    </source>
</evidence>
<evidence type="ECO:0000256" key="3">
    <source>
        <dbReference type="ARBA" id="ARBA00022833"/>
    </source>
</evidence>
<dbReference type="InterPro" id="IPR019786">
    <property type="entry name" value="Zinc_finger_PHD-type_CS"/>
</dbReference>
<dbReference type="GeneID" id="28977014"/>
<sequence length="878" mass="88429">MPRASSTHGTASGASTPEPAASDAAAAAAALEPTTADLVSQPTAAGSPAPLAADDDDADDSGLDPLTQLELGAFGTDAVDDALPAPPRDPNAAAGALGGSGGGGAGAPASGSAGAGAGTPALAGQGAGTKRTLAASGPLARAKRPKNVKFSPAKTGKALARRSAASAVVGDGGPGAYQLPNHDYCDACGGKGHFLCCEGGCLRSFHFSCLEPPLELDEVPEDSWYCKTCRAQVNPPIESRHRFFGELITRVETENPKEFSLPAEIKGFFKNVAVGTNGEYIDAVEHRPPSKITGRAIGQEDRDGFRLKDKNGRPIICYNCDGAANPQQRRRIISCDFCDQHWHLDCLDPPMTGMPPPTRKWMCPLHSDVIIPRKRQPKQTQLVNVDQPYRPNNGDIVVVPRPEPQLQQDVDEMTVNRVRYQVPEQHIILDFWGRITGQKSQPQPPSKKNKGKSPRRRPATGYDSGDSSPLSDLTSSDESGSDAGRSSSRTAAASTAVAPVKVDPSPLDNLALLAEVRYIDYLEQQQQLLPASNGTPVKAATSGGATPGRAHDLPPALPNSTQRRLPSRGLGVPPVGATGSAVASSSTGAGTAAAVKRPSFGGRPSVGGAPFASPAAGPTSSRSRGGSPSVSPAPGKLADVAVESKEDLKALGHVRRLVAAQSKLKEGDAKRAAMLDYLEGALIVPRLQSVGTGTSAAPWSRPWDDKPAGASAAGAAKKPSAAASGSQASPLGSPALAAGPVAASSPATTGSASPAPPTFLPSNAPPSTAAAASAPAPVVVAAPASTAPATVAPTSAPAPTPVATPAPASSANGGGAASTLPASPLPFSLPASSSTSPRAAAAAIAAASVKKEDGGDAGAGEAMDVDAPASAAGINGGA</sequence>
<dbReference type="SMART" id="SM00249">
    <property type="entry name" value="PHD"/>
    <property type="match status" value="2"/>
</dbReference>
<accession>A0A194S5S1</accession>
<name>A0A194S5S1_RHOGW</name>
<dbReference type="Pfam" id="PF00628">
    <property type="entry name" value="PHD"/>
    <property type="match status" value="2"/>
</dbReference>
<dbReference type="InterPro" id="IPR052819">
    <property type="entry name" value="Chromatin_regulatory_protein"/>
</dbReference>
<feature type="region of interest" description="Disordered" evidence="5">
    <location>
        <begin position="78"/>
        <end position="156"/>
    </location>
</feature>
<dbReference type="STRING" id="578459.A0A194S5S1"/>
<proteinExistence type="predicted"/>
<feature type="compositionally biased region" description="Low complexity" evidence="5">
    <location>
        <begin position="1"/>
        <end position="52"/>
    </location>
</feature>
<feature type="compositionally biased region" description="Low complexity" evidence="5">
    <location>
        <begin position="575"/>
        <end position="595"/>
    </location>
</feature>
<feature type="domain" description="PHD-type" evidence="6">
    <location>
        <begin position="182"/>
        <end position="232"/>
    </location>
</feature>
<evidence type="ECO:0000256" key="2">
    <source>
        <dbReference type="ARBA" id="ARBA00022771"/>
    </source>
</evidence>
<dbReference type="CDD" id="cd15535">
    <property type="entry name" value="PHD1_Rco1"/>
    <property type="match status" value="1"/>
</dbReference>
<dbReference type="InterPro" id="IPR019787">
    <property type="entry name" value="Znf_PHD-finger"/>
</dbReference>
<dbReference type="OMA" id="NGRPIIC"/>
<reference evidence="7 8" key="1">
    <citation type="journal article" date="2015" name="Front. Microbiol.">
        <title>Genome sequence of the plant growth promoting endophytic yeast Rhodotorula graminis WP1.</title>
        <authorList>
            <person name="Firrincieli A."/>
            <person name="Otillar R."/>
            <person name="Salamov A."/>
            <person name="Schmutz J."/>
            <person name="Khan Z."/>
            <person name="Redman R.S."/>
            <person name="Fleck N.D."/>
            <person name="Lindquist E."/>
            <person name="Grigoriev I.V."/>
            <person name="Doty S.L."/>
        </authorList>
    </citation>
    <scope>NUCLEOTIDE SEQUENCE [LARGE SCALE GENOMIC DNA]</scope>
    <source>
        <strain evidence="7 8">WP1</strain>
    </source>
</reference>
<feature type="compositionally biased region" description="Low complexity" evidence="5">
    <location>
        <begin position="708"/>
        <end position="735"/>
    </location>
</feature>
<feature type="compositionally biased region" description="Gly residues" evidence="5">
    <location>
        <begin position="96"/>
        <end position="106"/>
    </location>
</feature>
<feature type="region of interest" description="Disordered" evidence="5">
    <location>
        <begin position="530"/>
        <end position="637"/>
    </location>
</feature>
<dbReference type="OrthoDB" id="5876363at2759"/>
<evidence type="ECO:0000313" key="7">
    <source>
        <dbReference type="EMBL" id="KPV75889.1"/>
    </source>
</evidence>
<dbReference type="CDD" id="cd15534">
    <property type="entry name" value="PHD2_PHF12_Rco1"/>
    <property type="match status" value="1"/>
</dbReference>
<dbReference type="PANTHER" id="PTHR47636:SF1">
    <property type="entry name" value="TRANSCRIPTIONAL REGULATORY PROTEIN RCO1"/>
    <property type="match status" value="1"/>
</dbReference>
<dbReference type="PROSITE" id="PS01359">
    <property type="entry name" value="ZF_PHD_1"/>
    <property type="match status" value="1"/>
</dbReference>
<feature type="region of interest" description="Disordered" evidence="5">
    <location>
        <begin position="434"/>
        <end position="503"/>
    </location>
</feature>
<dbReference type="InterPro" id="IPR001965">
    <property type="entry name" value="Znf_PHD"/>
</dbReference>
<dbReference type="EMBL" id="KQ474077">
    <property type="protein sequence ID" value="KPV75889.1"/>
    <property type="molecule type" value="Genomic_DNA"/>
</dbReference>
<feature type="region of interest" description="Disordered" evidence="5">
    <location>
        <begin position="689"/>
        <end position="878"/>
    </location>
</feature>
<feature type="compositionally biased region" description="Low complexity" evidence="5">
    <location>
        <begin position="606"/>
        <end position="635"/>
    </location>
</feature>
<feature type="compositionally biased region" description="Low complexity" evidence="5">
    <location>
        <begin position="765"/>
        <end position="795"/>
    </location>
</feature>
<keyword evidence="3" id="KW-0862">Zinc</keyword>
<dbReference type="PANTHER" id="PTHR47636">
    <property type="entry name" value="TRANSCRIPTIONAL REGULATORY PROTEIN RCO1"/>
    <property type="match status" value="1"/>
</dbReference>
<feature type="compositionally biased region" description="Acidic residues" evidence="5">
    <location>
        <begin position="53"/>
        <end position="62"/>
    </location>
</feature>
<dbReference type="RefSeq" id="XP_018271938.1">
    <property type="nucleotide sequence ID" value="XM_018416566.1"/>
</dbReference>
<protein>
    <recommendedName>
        <fullName evidence="6">PHD-type domain-containing protein</fullName>
    </recommendedName>
</protein>
<evidence type="ECO:0000256" key="1">
    <source>
        <dbReference type="ARBA" id="ARBA00022723"/>
    </source>
</evidence>
<keyword evidence="8" id="KW-1185">Reference proteome</keyword>
<dbReference type="Gene3D" id="3.30.40.10">
    <property type="entry name" value="Zinc/RING finger domain, C3HC4 (zinc finger)"/>
    <property type="match status" value="2"/>
</dbReference>
<dbReference type="InterPro" id="IPR013083">
    <property type="entry name" value="Znf_RING/FYVE/PHD"/>
</dbReference>
<feature type="compositionally biased region" description="Low complexity" evidence="5">
    <location>
        <begin position="107"/>
        <end position="124"/>
    </location>
</feature>
<evidence type="ECO:0000259" key="6">
    <source>
        <dbReference type="PROSITE" id="PS50016"/>
    </source>
</evidence>
<dbReference type="GO" id="GO:0032221">
    <property type="term" value="C:Rpd3S complex"/>
    <property type="evidence" value="ECO:0007669"/>
    <property type="project" value="TreeGrafter"/>
</dbReference>